<comment type="caution">
    <text evidence="2">The sequence shown here is derived from an EMBL/GenBank/DDBJ whole genome shotgun (WGS) entry which is preliminary data.</text>
</comment>
<dbReference type="EMBL" id="AWUE01011144">
    <property type="protein sequence ID" value="OMP10906.1"/>
    <property type="molecule type" value="Genomic_DNA"/>
</dbReference>
<keyword evidence="3" id="KW-1185">Reference proteome</keyword>
<feature type="compositionally biased region" description="Low complexity" evidence="1">
    <location>
        <begin position="143"/>
        <end position="152"/>
    </location>
</feature>
<dbReference type="Proteomes" id="UP000187203">
    <property type="component" value="Unassembled WGS sequence"/>
</dbReference>
<organism evidence="2 3">
    <name type="scientific">Corchorus olitorius</name>
    <dbReference type="NCBI Taxonomy" id="93759"/>
    <lineage>
        <taxon>Eukaryota</taxon>
        <taxon>Viridiplantae</taxon>
        <taxon>Streptophyta</taxon>
        <taxon>Embryophyta</taxon>
        <taxon>Tracheophyta</taxon>
        <taxon>Spermatophyta</taxon>
        <taxon>Magnoliopsida</taxon>
        <taxon>eudicotyledons</taxon>
        <taxon>Gunneridae</taxon>
        <taxon>Pentapetalae</taxon>
        <taxon>rosids</taxon>
        <taxon>malvids</taxon>
        <taxon>Malvales</taxon>
        <taxon>Malvaceae</taxon>
        <taxon>Grewioideae</taxon>
        <taxon>Apeibeae</taxon>
        <taxon>Corchorus</taxon>
    </lineage>
</organism>
<evidence type="ECO:0000313" key="3">
    <source>
        <dbReference type="Proteomes" id="UP000187203"/>
    </source>
</evidence>
<sequence length="176" mass="17832">DGLGIARQRCLHMRPARVRRPGRCAAFRLRAAAAQQPDVFAGTVQLAARGQRLVEGDDAAAGVQQQGGLFLQADAELLQQVPAMAQQAAGRAVLGVDVAAVLALPGHGQRSRWQGEVQVLCAQQDLGAELGVDGGADGDAARADGAGQAPLAADEHGARAGDDLALDDAVGDAGCG</sequence>
<evidence type="ECO:0000313" key="2">
    <source>
        <dbReference type="EMBL" id="OMP10906.1"/>
    </source>
</evidence>
<name>A0A1R3KV21_9ROSI</name>
<accession>A0A1R3KV21</accession>
<protein>
    <submittedName>
        <fullName evidence="2">Uncharacterized protein</fullName>
    </submittedName>
</protein>
<feature type="region of interest" description="Disordered" evidence="1">
    <location>
        <begin position="137"/>
        <end position="158"/>
    </location>
</feature>
<proteinExistence type="predicted"/>
<gene>
    <name evidence="2" type="ORF">COLO4_04179</name>
</gene>
<dbReference type="AlphaFoldDB" id="A0A1R3KV21"/>
<reference evidence="3" key="1">
    <citation type="submission" date="2013-09" db="EMBL/GenBank/DDBJ databases">
        <title>Corchorus olitorius genome sequencing.</title>
        <authorList>
            <person name="Alam M."/>
            <person name="Haque M.S."/>
            <person name="Islam M.S."/>
            <person name="Emdad E.M."/>
            <person name="Islam M.M."/>
            <person name="Ahmed B."/>
            <person name="Halim A."/>
            <person name="Hossen Q.M.M."/>
            <person name="Hossain M.Z."/>
            <person name="Ahmed R."/>
            <person name="Khan M.M."/>
            <person name="Islam R."/>
            <person name="Rashid M.M."/>
            <person name="Khan S.A."/>
            <person name="Rahman M.S."/>
            <person name="Alam M."/>
            <person name="Yahiya A.S."/>
            <person name="Khan M.S."/>
            <person name="Azam M.S."/>
            <person name="Haque T."/>
            <person name="Lashkar M.Z.H."/>
            <person name="Akhand A.I."/>
            <person name="Morshed G."/>
            <person name="Roy S."/>
            <person name="Uddin K.S."/>
            <person name="Rabeya T."/>
            <person name="Hossain A.S."/>
            <person name="Chowdhury A."/>
            <person name="Snigdha A.R."/>
            <person name="Mortoza M.S."/>
            <person name="Matin S.A."/>
            <person name="Hoque S.M.E."/>
            <person name="Islam M.K."/>
            <person name="Roy D.K."/>
            <person name="Haider R."/>
            <person name="Moosa M.M."/>
            <person name="Elias S.M."/>
            <person name="Hasan A.M."/>
            <person name="Jahan S."/>
            <person name="Shafiuddin M."/>
            <person name="Mahmood N."/>
            <person name="Shommy N.S."/>
        </authorList>
    </citation>
    <scope>NUCLEOTIDE SEQUENCE [LARGE SCALE GENOMIC DNA]</scope>
    <source>
        <strain evidence="3">cv. O-4</strain>
    </source>
</reference>
<feature type="non-terminal residue" evidence="2">
    <location>
        <position position="1"/>
    </location>
</feature>
<feature type="non-terminal residue" evidence="2">
    <location>
        <position position="176"/>
    </location>
</feature>
<evidence type="ECO:0000256" key="1">
    <source>
        <dbReference type="SAM" id="MobiDB-lite"/>
    </source>
</evidence>